<protein>
    <submittedName>
        <fullName evidence="1">Uncharacterized protein</fullName>
    </submittedName>
</protein>
<accession>A0A8J2VMT4</accession>
<comment type="caution">
    <text evidence="1">The sequence shown here is derived from an EMBL/GenBank/DDBJ whole genome shotgun (WGS) entry which is preliminary data.</text>
</comment>
<dbReference type="EMBL" id="BMHQ01000021">
    <property type="protein sequence ID" value="GGE29281.1"/>
    <property type="molecule type" value="Genomic_DNA"/>
</dbReference>
<reference evidence="1" key="2">
    <citation type="submission" date="2020-09" db="EMBL/GenBank/DDBJ databases">
        <authorList>
            <person name="Sun Q."/>
            <person name="Zhou Y."/>
        </authorList>
    </citation>
    <scope>NUCLEOTIDE SEQUENCE</scope>
    <source>
        <strain evidence="1">CGMCC 1.15179</strain>
    </source>
</reference>
<sequence>MKETAHVEHRSHYLRYVLSVHQQEVFFIPQVLQSLFGLGISIHEKTVLNWKYLGEKAVRRHKIRSLIHAKGIR</sequence>
<name>A0A8J2VMT4_9BACL</name>
<evidence type="ECO:0000313" key="1">
    <source>
        <dbReference type="EMBL" id="GGE29281.1"/>
    </source>
</evidence>
<keyword evidence="2" id="KW-1185">Reference proteome</keyword>
<reference evidence="1" key="1">
    <citation type="journal article" date="2014" name="Int. J. Syst. Evol. Microbiol.">
        <title>Complete genome sequence of Corynebacterium casei LMG S-19264T (=DSM 44701T), isolated from a smear-ripened cheese.</title>
        <authorList>
            <consortium name="US DOE Joint Genome Institute (JGI-PGF)"/>
            <person name="Walter F."/>
            <person name="Albersmeier A."/>
            <person name="Kalinowski J."/>
            <person name="Ruckert C."/>
        </authorList>
    </citation>
    <scope>NUCLEOTIDE SEQUENCE</scope>
    <source>
        <strain evidence="1">CGMCC 1.15179</strain>
    </source>
</reference>
<dbReference type="AlphaFoldDB" id="A0A8J2VMT4"/>
<evidence type="ECO:0000313" key="2">
    <source>
        <dbReference type="Proteomes" id="UP000625210"/>
    </source>
</evidence>
<gene>
    <name evidence="1" type="ORF">GCM10011571_34260</name>
</gene>
<organism evidence="1 2">
    <name type="scientific">Marinithermofilum abyssi</name>
    <dbReference type="NCBI Taxonomy" id="1571185"/>
    <lineage>
        <taxon>Bacteria</taxon>
        <taxon>Bacillati</taxon>
        <taxon>Bacillota</taxon>
        <taxon>Bacilli</taxon>
        <taxon>Bacillales</taxon>
        <taxon>Thermoactinomycetaceae</taxon>
        <taxon>Marinithermofilum</taxon>
    </lineage>
</organism>
<proteinExistence type="predicted"/>
<dbReference type="Proteomes" id="UP000625210">
    <property type="component" value="Unassembled WGS sequence"/>
</dbReference>